<dbReference type="EMBL" id="JANJQO010000195">
    <property type="protein sequence ID" value="KAJ2980495.1"/>
    <property type="molecule type" value="Genomic_DNA"/>
</dbReference>
<name>A0ACC1NME3_9HYPO</name>
<proteinExistence type="predicted"/>
<evidence type="ECO:0000313" key="1">
    <source>
        <dbReference type="EMBL" id="KAJ2980495.1"/>
    </source>
</evidence>
<accession>A0ACC1NME3</accession>
<gene>
    <name evidence="1" type="ORF">NQ176_g2607</name>
</gene>
<dbReference type="Proteomes" id="UP001143910">
    <property type="component" value="Unassembled WGS sequence"/>
</dbReference>
<organism evidence="1 2">
    <name type="scientific">Zarea fungicola</name>
    <dbReference type="NCBI Taxonomy" id="93591"/>
    <lineage>
        <taxon>Eukaryota</taxon>
        <taxon>Fungi</taxon>
        <taxon>Dikarya</taxon>
        <taxon>Ascomycota</taxon>
        <taxon>Pezizomycotina</taxon>
        <taxon>Sordariomycetes</taxon>
        <taxon>Hypocreomycetidae</taxon>
        <taxon>Hypocreales</taxon>
        <taxon>Cordycipitaceae</taxon>
        <taxon>Zarea</taxon>
    </lineage>
</organism>
<comment type="caution">
    <text evidence="1">The sequence shown here is derived from an EMBL/GenBank/DDBJ whole genome shotgun (WGS) entry which is preliminary data.</text>
</comment>
<keyword evidence="2" id="KW-1185">Reference proteome</keyword>
<evidence type="ECO:0000313" key="2">
    <source>
        <dbReference type="Proteomes" id="UP001143910"/>
    </source>
</evidence>
<reference evidence="1" key="1">
    <citation type="submission" date="2022-08" db="EMBL/GenBank/DDBJ databases">
        <title>Genome Sequence of Lecanicillium fungicola.</title>
        <authorList>
            <person name="Buettner E."/>
        </authorList>
    </citation>
    <scope>NUCLEOTIDE SEQUENCE</scope>
    <source>
        <strain evidence="1">Babe33</strain>
    </source>
</reference>
<protein>
    <submittedName>
        <fullName evidence="1">Uncharacterized protein</fullName>
    </submittedName>
</protein>
<sequence length="524" mass="58783">MAFAAELNLTIPRSVFLEAAQDFYVKQSLLTLTLGGFAASAVLFLAYLSYAPAIHKKAPKFTSDTALFIGSWGFYKRRWSFWKDSVARSKTGHFSFWLGKNHVVGVSGEAARKHFLDHPSLNRITAAHLHGVGPEIVPPIHPIFMSTSGKGHSYFQRRVLDLMQTEHLAARLPKVARDARASFEALANDPTGMTNPIDSCYRLSLAQGSRMMCSDALPDSPELFNTYVKHTWTLQHTSSGHTVAIPWLPSWSHMKRRYCRYRLKCLLTPIVNARLEPNAPRADDALQHLIDSGDSADYMVTFFISILFISVANAGKLAGGLLNMICLHPDWQARMYNEVKAAAQAHATNKDAPLVEQLGTLSLEAWEKSFPFIQRSFQEAIRMHVAFPMIRQNVSPNAIPIPGSDEVIPSQSYVAYNTGDVHYSEDLYPNPTQLDPERFSPERELKKETYSYLGWGNGRHRCVGQRWAKLQQNIILAYALAMYEWGTCDADGKPIPAADHKINLDTHGNSLPKGIFCKYEARKN</sequence>